<accession>A0ABU4JIN4</accession>
<dbReference type="RefSeq" id="WP_063969314.1">
    <property type="nucleotide sequence ID" value="NZ_JAMXLT020000019.1"/>
</dbReference>
<evidence type="ECO:0000313" key="2">
    <source>
        <dbReference type="EMBL" id="MDW8549546.1"/>
    </source>
</evidence>
<dbReference type="EMBL" id="JAMXLT020000019">
    <property type="protein sequence ID" value="MDW8549546.1"/>
    <property type="molecule type" value="Genomic_DNA"/>
</dbReference>
<name>A0ABU4JIN4_9FLAO</name>
<protein>
    <submittedName>
        <fullName evidence="2">Uncharacterized protein</fullName>
    </submittedName>
</protein>
<gene>
    <name evidence="2" type="ORF">NG800_011540</name>
</gene>
<evidence type="ECO:0000313" key="3">
    <source>
        <dbReference type="Proteomes" id="UP001204439"/>
    </source>
</evidence>
<proteinExistence type="predicted"/>
<comment type="caution">
    <text evidence="2">The sequence shown here is derived from an EMBL/GenBank/DDBJ whole genome shotgun (WGS) entry which is preliminary data.</text>
</comment>
<evidence type="ECO:0000256" key="1">
    <source>
        <dbReference type="SAM" id="MobiDB-lite"/>
    </source>
</evidence>
<organism evidence="2 3">
    <name type="scientific">Epilithonimonas ginsengisoli</name>
    <dbReference type="NCBI Taxonomy" id="1245592"/>
    <lineage>
        <taxon>Bacteria</taxon>
        <taxon>Pseudomonadati</taxon>
        <taxon>Bacteroidota</taxon>
        <taxon>Flavobacteriia</taxon>
        <taxon>Flavobacteriales</taxon>
        <taxon>Weeksellaceae</taxon>
        <taxon>Chryseobacterium group</taxon>
        <taxon>Epilithonimonas</taxon>
    </lineage>
</organism>
<keyword evidence="3" id="KW-1185">Reference proteome</keyword>
<feature type="region of interest" description="Disordered" evidence="1">
    <location>
        <begin position="1"/>
        <end position="24"/>
    </location>
</feature>
<dbReference type="Proteomes" id="UP001204439">
    <property type="component" value="Unassembled WGS sequence"/>
</dbReference>
<feature type="compositionally biased region" description="Polar residues" evidence="1">
    <location>
        <begin position="12"/>
        <end position="24"/>
    </location>
</feature>
<sequence>MREKNLTGTGGFQNNPQNINRSGANRKSFSIINEALKKKGIQPLKKNELIETYTLIFNATEAELKRIATDKKTPFALRLIITELNDKNTRSKALADFRNYMFGEAPQEVTHKIKARVLTPEEMKEHLKHLEENY</sequence>
<reference evidence="2 3" key="1">
    <citation type="submission" date="2023-11" db="EMBL/GenBank/DDBJ databases">
        <title>First isolation, identification, and characterization of non-pathogenic Epilithonimonas ginsengisoli isolated from diseased farmed rainbow trout (Oncorhynchus mykiss) in Chile.</title>
        <authorList>
            <person name="Miranda C.D."/>
            <person name="Irgang R."/>
            <person name="Concha C."/>
            <person name="Rojas R."/>
            <person name="Avendano R."/>
        </authorList>
    </citation>
    <scope>NUCLEOTIDE SEQUENCE [LARGE SCALE GENOMIC DNA]</scope>
    <source>
        <strain evidence="2 3">FP99</strain>
    </source>
</reference>